<keyword evidence="3" id="KW-0418">Kinase</keyword>
<dbReference type="Gene3D" id="1.10.510.10">
    <property type="entry name" value="Transferase(Phosphotransferase) domain 1"/>
    <property type="match status" value="1"/>
</dbReference>
<dbReference type="Pfam" id="PF00069">
    <property type="entry name" value="Pkinase"/>
    <property type="match status" value="1"/>
</dbReference>
<reference evidence="3" key="1">
    <citation type="submission" date="2019-10" db="EMBL/GenBank/DDBJ databases">
        <title>Draft genome sequece of Microseira wollei NIES-4236.</title>
        <authorList>
            <person name="Yamaguchi H."/>
            <person name="Suzuki S."/>
            <person name="Kawachi M."/>
        </authorList>
    </citation>
    <scope>NUCLEOTIDE SEQUENCE</scope>
    <source>
        <strain evidence="3">NIES-4236</strain>
    </source>
</reference>
<dbReference type="RefSeq" id="WP_226589347.1">
    <property type="nucleotide sequence ID" value="NZ_BLAY01000152.1"/>
</dbReference>
<accession>A0AAV3XPQ7</accession>
<keyword evidence="3" id="KW-0808">Transferase</keyword>
<comment type="caution">
    <text evidence="3">The sequence shown here is derived from an EMBL/GenBank/DDBJ whole genome shotgun (WGS) entry which is preliminary data.</text>
</comment>
<keyword evidence="1" id="KW-1133">Transmembrane helix</keyword>
<dbReference type="InterPro" id="IPR000719">
    <property type="entry name" value="Prot_kinase_dom"/>
</dbReference>
<dbReference type="EMBL" id="BLAY01000152">
    <property type="protein sequence ID" value="GET42190.1"/>
    <property type="molecule type" value="Genomic_DNA"/>
</dbReference>
<gene>
    <name evidence="3" type="ORF">MiSe_70040</name>
</gene>
<feature type="domain" description="Protein kinase" evidence="2">
    <location>
        <begin position="14"/>
        <end position="284"/>
    </location>
</feature>
<dbReference type="CDD" id="cd14014">
    <property type="entry name" value="STKc_PknB_like"/>
    <property type="match status" value="1"/>
</dbReference>
<dbReference type="InterPro" id="IPR011009">
    <property type="entry name" value="Kinase-like_dom_sf"/>
</dbReference>
<evidence type="ECO:0000313" key="4">
    <source>
        <dbReference type="Proteomes" id="UP001050975"/>
    </source>
</evidence>
<name>A0AAV3XPQ7_9CYAN</name>
<dbReference type="AlphaFoldDB" id="A0AAV3XPQ7"/>
<dbReference type="GO" id="GO:0005524">
    <property type="term" value="F:ATP binding"/>
    <property type="evidence" value="ECO:0007669"/>
    <property type="project" value="InterPro"/>
</dbReference>
<dbReference type="Proteomes" id="UP001050975">
    <property type="component" value="Unassembled WGS sequence"/>
</dbReference>
<protein>
    <submittedName>
        <fullName evidence="3">Protein kinase</fullName>
    </submittedName>
</protein>
<feature type="transmembrane region" description="Helical" evidence="1">
    <location>
        <begin position="289"/>
        <end position="311"/>
    </location>
</feature>
<keyword evidence="1" id="KW-0812">Transmembrane</keyword>
<dbReference type="SUPFAM" id="SSF56112">
    <property type="entry name" value="Protein kinase-like (PK-like)"/>
    <property type="match status" value="1"/>
</dbReference>
<sequence length="332" mass="37447">MVWLNNHSLQSDDYIIKQKLGQGRYCITYLAKDKNGKDVVIKTLNDDELNLQIQTNQLTPEERIKLEAKFLEEAEKIRLLHKHPHIVKVIDTFREGQQGCIVMEYIPGDTLNRLVKRVLPEKEALRYIQQIGEVLIEVHQLNWVHRDVKPENIMIRAGKYEAVLIDFDLVRGFNYPLSRHVIAKGFTPLELYSDKRDKGAYTDVYALAATLYAILTGEVPPDAQDLNDGKVQLIPPKELNPQISDRVNHAILEGMQLEGKNRPQTMQEWLGLLGLKKQISIPFPQSDAMTVWTALAAAGLLAAIVALVAYLKPPASPPPGATPVEIPSQSRN</sequence>
<keyword evidence="1" id="KW-0472">Membrane</keyword>
<evidence type="ECO:0000259" key="2">
    <source>
        <dbReference type="PROSITE" id="PS50011"/>
    </source>
</evidence>
<dbReference type="PROSITE" id="PS50011">
    <property type="entry name" value="PROTEIN_KINASE_DOM"/>
    <property type="match status" value="1"/>
</dbReference>
<dbReference type="SMART" id="SM00220">
    <property type="entry name" value="S_TKc"/>
    <property type="match status" value="1"/>
</dbReference>
<evidence type="ECO:0000313" key="3">
    <source>
        <dbReference type="EMBL" id="GET42190.1"/>
    </source>
</evidence>
<organism evidence="3 4">
    <name type="scientific">Microseira wollei NIES-4236</name>
    <dbReference type="NCBI Taxonomy" id="2530354"/>
    <lineage>
        <taxon>Bacteria</taxon>
        <taxon>Bacillati</taxon>
        <taxon>Cyanobacteriota</taxon>
        <taxon>Cyanophyceae</taxon>
        <taxon>Oscillatoriophycideae</taxon>
        <taxon>Aerosakkonematales</taxon>
        <taxon>Aerosakkonemataceae</taxon>
        <taxon>Microseira</taxon>
    </lineage>
</organism>
<keyword evidence="4" id="KW-1185">Reference proteome</keyword>
<dbReference type="PANTHER" id="PTHR44167:SF24">
    <property type="entry name" value="SERINE_THREONINE-PROTEIN KINASE CHK2"/>
    <property type="match status" value="1"/>
</dbReference>
<evidence type="ECO:0000256" key="1">
    <source>
        <dbReference type="SAM" id="Phobius"/>
    </source>
</evidence>
<proteinExistence type="predicted"/>
<dbReference type="PANTHER" id="PTHR44167">
    <property type="entry name" value="OVARIAN-SPECIFIC SERINE/THREONINE-PROTEIN KINASE LOK-RELATED"/>
    <property type="match status" value="1"/>
</dbReference>
<dbReference type="GO" id="GO:0004672">
    <property type="term" value="F:protein kinase activity"/>
    <property type="evidence" value="ECO:0007669"/>
    <property type="project" value="InterPro"/>
</dbReference>